<organism evidence="1 2">
    <name type="scientific">Wallemia ichthyophaga</name>
    <dbReference type="NCBI Taxonomy" id="245174"/>
    <lineage>
        <taxon>Eukaryota</taxon>
        <taxon>Fungi</taxon>
        <taxon>Dikarya</taxon>
        <taxon>Basidiomycota</taxon>
        <taxon>Wallemiomycotina</taxon>
        <taxon>Wallemiomycetes</taxon>
        <taxon>Wallemiales</taxon>
        <taxon>Wallemiaceae</taxon>
        <taxon>Wallemia</taxon>
    </lineage>
</organism>
<comment type="caution">
    <text evidence="1">The sequence shown here is derived from an EMBL/GenBank/DDBJ whole genome shotgun (WGS) entry which is preliminary data.</text>
</comment>
<gene>
    <name evidence="1" type="ORF">E3P90_04103</name>
</gene>
<reference evidence="1 2" key="1">
    <citation type="submission" date="2019-03" db="EMBL/GenBank/DDBJ databases">
        <title>Sequencing 23 genomes of Wallemia ichthyophaga.</title>
        <authorList>
            <person name="Gostincar C."/>
        </authorList>
    </citation>
    <scope>NUCLEOTIDE SEQUENCE [LARGE SCALE GENOMIC DNA]</scope>
    <source>
        <strain evidence="1 2">EXF-8621</strain>
    </source>
</reference>
<dbReference type="Gene3D" id="3.80.10.10">
    <property type="entry name" value="Ribonuclease Inhibitor"/>
    <property type="match status" value="1"/>
</dbReference>
<sequence>MSIFFRLLDLPVELVMMIIEIFEHKERLEVLSTCRLIRKMDEKYIYSSLKTPNVRLYIETGIDGYEMCSLTRDTFENSIAVLNGIAADENHRKLVKSLKLTAYCNSLLSRSDIYWLSKELTRTFARHFDEQLESLTYINTFYCEFVEKTPFNFPNLKKLTLGELGDNFAFDNWLMNAPNLEKLDIFCMEWSYGMLSHQDICSSSIEKLVRRESNFRLRIFTFEMWHAPEDANDNDNDREESYDEIDHWHSDLIRAIAGVSDFDDLMPYVERYNVREYQMIQGSLKLNNCYHALGHR</sequence>
<name>A0A4V4LNZ1_WALIC</name>
<evidence type="ECO:0008006" key="3">
    <source>
        <dbReference type="Google" id="ProtNLM"/>
    </source>
</evidence>
<accession>A0A4V4LNZ1</accession>
<evidence type="ECO:0000313" key="2">
    <source>
        <dbReference type="Proteomes" id="UP000306954"/>
    </source>
</evidence>
<protein>
    <recommendedName>
        <fullName evidence="3">F-box domain-containing protein</fullName>
    </recommendedName>
</protein>
<proteinExistence type="predicted"/>
<dbReference type="SUPFAM" id="SSF52047">
    <property type="entry name" value="RNI-like"/>
    <property type="match status" value="1"/>
</dbReference>
<dbReference type="AlphaFoldDB" id="A0A4V4LNZ1"/>
<dbReference type="InterPro" id="IPR032675">
    <property type="entry name" value="LRR_dom_sf"/>
</dbReference>
<evidence type="ECO:0000313" key="1">
    <source>
        <dbReference type="EMBL" id="TIB07352.1"/>
    </source>
</evidence>
<dbReference type="EMBL" id="SPOF01000103">
    <property type="protein sequence ID" value="TIB07352.1"/>
    <property type="molecule type" value="Genomic_DNA"/>
</dbReference>
<dbReference type="Proteomes" id="UP000306954">
    <property type="component" value="Unassembled WGS sequence"/>
</dbReference>